<gene>
    <name evidence="2" type="ORF">OIH86_08050</name>
</gene>
<dbReference type="RefSeq" id="WP_264142401.1">
    <property type="nucleotide sequence ID" value="NZ_JAOYEY010000032.1"/>
</dbReference>
<name>A0ABT3DEX7_9BACI</name>
<feature type="transmembrane region" description="Helical" evidence="1">
    <location>
        <begin position="42"/>
        <end position="65"/>
    </location>
</feature>
<evidence type="ECO:0000313" key="2">
    <source>
        <dbReference type="EMBL" id="MCV9885604.1"/>
    </source>
</evidence>
<proteinExistence type="predicted"/>
<accession>A0ABT3DEX7</accession>
<dbReference type="EMBL" id="JAOYEY010000032">
    <property type="protein sequence ID" value="MCV9885604.1"/>
    <property type="molecule type" value="Genomic_DNA"/>
</dbReference>
<keyword evidence="1" id="KW-0472">Membrane</keyword>
<evidence type="ECO:0000313" key="3">
    <source>
        <dbReference type="Proteomes" id="UP001526147"/>
    </source>
</evidence>
<reference evidence="2 3" key="1">
    <citation type="submission" date="2022-10" db="EMBL/GenBank/DDBJ databases">
        <title>Draft genome assembly of moderately radiation resistant bacterium Metabacillus halosaccharovorans.</title>
        <authorList>
            <person name="Pal S."/>
            <person name="Gopinathan A."/>
        </authorList>
    </citation>
    <scope>NUCLEOTIDE SEQUENCE [LARGE SCALE GENOMIC DNA]</scope>
    <source>
        <strain evidence="2 3">VITHBRA001</strain>
    </source>
</reference>
<keyword evidence="1" id="KW-0812">Transmembrane</keyword>
<keyword evidence="3" id="KW-1185">Reference proteome</keyword>
<comment type="caution">
    <text evidence="2">The sequence shown here is derived from an EMBL/GenBank/DDBJ whole genome shotgun (WGS) entry which is preliminary data.</text>
</comment>
<sequence length="79" mass="9151">MNQYDVIHPNDSRIFGRPFGRYGFGRPFGFGFGRPFGFYRPFWGAPFLGGVLGGLLAGSLAYPFYYGYPYPYYPYYPIY</sequence>
<protein>
    <recommendedName>
        <fullName evidence="4">Spore coat protein</fullName>
    </recommendedName>
</protein>
<organism evidence="2 3">
    <name type="scientific">Metabacillus halosaccharovorans</name>
    <dbReference type="NCBI Taxonomy" id="930124"/>
    <lineage>
        <taxon>Bacteria</taxon>
        <taxon>Bacillati</taxon>
        <taxon>Bacillota</taxon>
        <taxon>Bacilli</taxon>
        <taxon>Bacillales</taxon>
        <taxon>Bacillaceae</taxon>
        <taxon>Metabacillus</taxon>
    </lineage>
</organism>
<evidence type="ECO:0008006" key="4">
    <source>
        <dbReference type="Google" id="ProtNLM"/>
    </source>
</evidence>
<evidence type="ECO:0000256" key="1">
    <source>
        <dbReference type="SAM" id="Phobius"/>
    </source>
</evidence>
<keyword evidence="1" id="KW-1133">Transmembrane helix</keyword>
<dbReference type="Proteomes" id="UP001526147">
    <property type="component" value="Unassembled WGS sequence"/>
</dbReference>